<dbReference type="PANTHER" id="PTHR14499">
    <property type="entry name" value="POTASSIUM CHANNEL TETRAMERIZATION DOMAIN-CONTAINING"/>
    <property type="match status" value="1"/>
</dbReference>
<reference evidence="2 3" key="1">
    <citation type="journal article" date="2008" name="Nature">
        <title>Genome analysis of the platypus reveals unique signatures of evolution.</title>
        <authorList>
            <person name="Warren W.C."/>
            <person name="Hillier L.W."/>
            <person name="Marshall Graves J.A."/>
            <person name="Birney E."/>
            <person name="Ponting C.P."/>
            <person name="Grutzner F."/>
            <person name="Belov K."/>
            <person name="Miller W."/>
            <person name="Clarke L."/>
            <person name="Chinwalla A.T."/>
            <person name="Yang S.P."/>
            <person name="Heger A."/>
            <person name="Locke D.P."/>
            <person name="Miethke P."/>
            <person name="Waters P.D."/>
            <person name="Veyrunes F."/>
            <person name="Fulton L."/>
            <person name="Fulton B."/>
            <person name="Graves T."/>
            <person name="Wallis J."/>
            <person name="Puente X.S."/>
            <person name="Lopez-Otin C."/>
            <person name="Ordonez G.R."/>
            <person name="Eichler E.E."/>
            <person name="Chen L."/>
            <person name="Cheng Z."/>
            <person name="Deakin J.E."/>
            <person name="Alsop A."/>
            <person name="Thompson K."/>
            <person name="Kirby P."/>
            <person name="Papenfuss A.T."/>
            <person name="Wakefield M.J."/>
            <person name="Olender T."/>
            <person name="Lancet D."/>
            <person name="Huttley G.A."/>
            <person name="Smit A.F."/>
            <person name="Pask A."/>
            <person name="Temple-Smith P."/>
            <person name="Batzer M.A."/>
            <person name="Walker J.A."/>
            <person name="Konkel M.K."/>
            <person name="Harris R.S."/>
            <person name="Whittington C.M."/>
            <person name="Wong E.S."/>
            <person name="Gemmell N.J."/>
            <person name="Buschiazzo E."/>
            <person name="Vargas Jentzsch I.M."/>
            <person name="Merkel A."/>
            <person name="Schmitz J."/>
            <person name="Zemann A."/>
            <person name="Churakov G."/>
            <person name="Kriegs J.O."/>
            <person name="Brosius J."/>
            <person name="Murchison E.P."/>
            <person name="Sachidanandam R."/>
            <person name="Smith C."/>
            <person name="Hannon G.J."/>
            <person name="Tsend-Ayush E."/>
            <person name="McMillan D."/>
            <person name="Attenborough R."/>
            <person name="Rens W."/>
            <person name="Ferguson-Smith M."/>
            <person name="Lefevre C.M."/>
            <person name="Sharp J.A."/>
            <person name="Nicholas K.R."/>
            <person name="Ray D.A."/>
            <person name="Kube M."/>
            <person name="Reinhardt R."/>
            <person name="Pringle T.H."/>
            <person name="Taylor J."/>
            <person name="Jones R.C."/>
            <person name="Nixon B."/>
            <person name="Dacheux J.L."/>
            <person name="Niwa H."/>
            <person name="Sekita Y."/>
            <person name="Huang X."/>
            <person name="Stark A."/>
            <person name="Kheradpour P."/>
            <person name="Kellis M."/>
            <person name="Flicek P."/>
            <person name="Chen Y."/>
            <person name="Webber C."/>
            <person name="Hardison R."/>
            <person name="Nelson J."/>
            <person name="Hallsworth-Pepin K."/>
            <person name="Delehaunty K."/>
            <person name="Markovic C."/>
            <person name="Minx P."/>
            <person name="Feng Y."/>
            <person name="Kremitzki C."/>
            <person name="Mitreva M."/>
            <person name="Glasscock J."/>
            <person name="Wylie T."/>
            <person name="Wohldmann P."/>
            <person name="Thiru P."/>
            <person name="Nhan M.N."/>
            <person name="Pohl C.S."/>
            <person name="Smith S.M."/>
            <person name="Hou S."/>
            <person name="Nefedov M."/>
            <person name="de Jong P.J."/>
            <person name="Renfree M.B."/>
            <person name="Mardis E.R."/>
            <person name="Wilson R.K."/>
        </authorList>
    </citation>
    <scope>NUCLEOTIDE SEQUENCE [LARGE SCALE GENOMIC DNA]</scope>
    <source>
        <strain evidence="2 3">Glennie</strain>
    </source>
</reference>
<protein>
    <recommendedName>
        <fullName evidence="1">BTB domain-containing protein</fullName>
    </recommendedName>
</protein>
<sequence>GRAWRSRVASPVVELNVGGTLFTTTLATLTKYPGSRLAAMATGPAGAPTDREGRLFVDRPGAAFGPILEFLRSGRLPSEAVREVYREAQYYALEPLVKLLEEAPPIFGDRVARRQFLLRVPGYGESLELLIRVARAEAVAARVSGVVVCAPRTEEDAARCLDALARLEAARRSVVKFGPWKAPPAVADLLDCVRGDVEARGYRVSYQPYASELGFRGKAADCFFRFVFTWW</sequence>
<dbReference type="InterPro" id="IPR057890">
    <property type="entry name" value="KCTD7/14_C"/>
</dbReference>
<dbReference type="AlphaFoldDB" id="A0A6I8PHK3"/>
<dbReference type="Ensembl" id="ENSOANT00000061602.1">
    <property type="protein sequence ID" value="ENSOANP00000054496.1"/>
    <property type="gene ID" value="ENSOANG00000047225.1"/>
</dbReference>
<name>A0A6I8PHK3_ORNAN</name>
<dbReference type="GeneTree" id="ENSGT00940000160762"/>
<dbReference type="Proteomes" id="UP000002279">
    <property type="component" value="Chromosome 20"/>
</dbReference>
<feature type="domain" description="BTB" evidence="1">
    <location>
        <begin position="11"/>
        <end position="108"/>
    </location>
</feature>
<dbReference type="GO" id="GO:0051260">
    <property type="term" value="P:protein homooligomerization"/>
    <property type="evidence" value="ECO:0007669"/>
    <property type="project" value="InterPro"/>
</dbReference>
<dbReference type="SUPFAM" id="SSF54695">
    <property type="entry name" value="POZ domain"/>
    <property type="match status" value="1"/>
</dbReference>
<dbReference type="Bgee" id="ENSOANG00000047225">
    <property type="expression patterns" value="Expressed in endometrium and 8 other cell types or tissues"/>
</dbReference>
<dbReference type="InterPro" id="IPR000210">
    <property type="entry name" value="BTB/POZ_dom"/>
</dbReference>
<keyword evidence="3" id="KW-1185">Reference proteome</keyword>
<evidence type="ECO:0000259" key="1">
    <source>
        <dbReference type="SMART" id="SM00225"/>
    </source>
</evidence>
<dbReference type="InterPro" id="IPR011333">
    <property type="entry name" value="SKP1/BTB/POZ_sf"/>
</dbReference>
<dbReference type="Pfam" id="PF25611">
    <property type="entry name" value="KCTD_C"/>
    <property type="match status" value="1"/>
</dbReference>
<evidence type="ECO:0000313" key="3">
    <source>
        <dbReference type="Proteomes" id="UP000002279"/>
    </source>
</evidence>
<dbReference type="FunCoup" id="A0A6I8PHK3">
    <property type="interactions" value="29"/>
</dbReference>
<dbReference type="SMART" id="SM00225">
    <property type="entry name" value="BTB"/>
    <property type="match status" value="1"/>
</dbReference>
<dbReference type="Gene3D" id="3.30.710.10">
    <property type="entry name" value="Potassium Channel Kv1.1, Chain A"/>
    <property type="match status" value="1"/>
</dbReference>
<reference evidence="2" key="3">
    <citation type="submission" date="2025-09" db="UniProtKB">
        <authorList>
            <consortium name="Ensembl"/>
        </authorList>
    </citation>
    <scope>IDENTIFICATION</scope>
    <source>
        <strain evidence="2">Glennie</strain>
    </source>
</reference>
<reference evidence="2" key="2">
    <citation type="submission" date="2025-08" db="UniProtKB">
        <authorList>
            <consortium name="Ensembl"/>
        </authorList>
    </citation>
    <scope>IDENTIFICATION</scope>
    <source>
        <strain evidence="2">Glennie</strain>
    </source>
</reference>
<evidence type="ECO:0000313" key="2">
    <source>
        <dbReference type="Ensembl" id="ENSOANP00000054496.1"/>
    </source>
</evidence>
<dbReference type="OMA" id="NVGGEMY"/>
<dbReference type="InterPro" id="IPR003131">
    <property type="entry name" value="T1-type_BTB"/>
</dbReference>
<dbReference type="PANTHER" id="PTHR14499:SF3">
    <property type="entry name" value="BTB_POZ DOMAIN-CONTAINING PROTEIN KCTD14"/>
    <property type="match status" value="1"/>
</dbReference>
<proteinExistence type="predicted"/>
<dbReference type="InParanoid" id="A0A6I8PHK3"/>
<dbReference type="Pfam" id="PF02214">
    <property type="entry name" value="BTB_2"/>
    <property type="match status" value="1"/>
</dbReference>
<organism evidence="2 3">
    <name type="scientific">Ornithorhynchus anatinus</name>
    <name type="common">Duckbill platypus</name>
    <dbReference type="NCBI Taxonomy" id="9258"/>
    <lineage>
        <taxon>Eukaryota</taxon>
        <taxon>Metazoa</taxon>
        <taxon>Chordata</taxon>
        <taxon>Craniata</taxon>
        <taxon>Vertebrata</taxon>
        <taxon>Euteleostomi</taxon>
        <taxon>Mammalia</taxon>
        <taxon>Monotremata</taxon>
        <taxon>Ornithorhynchidae</taxon>
        <taxon>Ornithorhynchus</taxon>
    </lineage>
</organism>
<accession>A0A6I8PHK3</accession>